<feature type="chain" id="PRO_5034481371" evidence="1">
    <location>
        <begin position="26"/>
        <end position="339"/>
    </location>
</feature>
<organism evidence="3 4">
    <name type="scientific">Humisphaera borealis</name>
    <dbReference type="NCBI Taxonomy" id="2807512"/>
    <lineage>
        <taxon>Bacteria</taxon>
        <taxon>Pseudomonadati</taxon>
        <taxon>Planctomycetota</taxon>
        <taxon>Phycisphaerae</taxon>
        <taxon>Tepidisphaerales</taxon>
        <taxon>Tepidisphaeraceae</taxon>
        <taxon>Humisphaera</taxon>
    </lineage>
</organism>
<gene>
    <name evidence="3" type="ORF">IPV69_07760</name>
</gene>
<dbReference type="GO" id="GO:0016787">
    <property type="term" value="F:hydrolase activity"/>
    <property type="evidence" value="ECO:0007669"/>
    <property type="project" value="InterPro"/>
</dbReference>
<dbReference type="Pfam" id="PF06439">
    <property type="entry name" value="3keto-disac_hyd"/>
    <property type="match status" value="1"/>
</dbReference>
<reference evidence="3 4" key="1">
    <citation type="submission" date="2020-10" db="EMBL/GenBank/DDBJ databases">
        <title>Wide distribution of Phycisphaera-like planctomycetes from WD2101 soil group in peatlands and genome analysis of the first cultivated representative.</title>
        <authorList>
            <person name="Dedysh S.N."/>
            <person name="Beletsky A.V."/>
            <person name="Ivanova A."/>
            <person name="Kulichevskaya I.S."/>
            <person name="Suzina N.E."/>
            <person name="Philippov D.A."/>
            <person name="Rakitin A.L."/>
            <person name="Mardanov A.V."/>
            <person name="Ravin N.V."/>
        </authorList>
    </citation>
    <scope>NUCLEOTIDE SEQUENCE [LARGE SCALE GENOMIC DNA]</scope>
    <source>
        <strain evidence="3 4">M1803</strain>
    </source>
</reference>
<feature type="signal peptide" evidence="1">
    <location>
        <begin position="1"/>
        <end position="25"/>
    </location>
</feature>
<dbReference type="Proteomes" id="UP000593765">
    <property type="component" value="Chromosome"/>
</dbReference>
<proteinExistence type="predicted"/>
<accession>A0A7M2X0M9</accession>
<keyword evidence="1" id="KW-0732">Signal</keyword>
<dbReference type="RefSeq" id="WP_206294436.1">
    <property type="nucleotide sequence ID" value="NZ_CP063458.1"/>
</dbReference>
<evidence type="ECO:0000313" key="3">
    <source>
        <dbReference type="EMBL" id="QOV91243.1"/>
    </source>
</evidence>
<dbReference type="AlphaFoldDB" id="A0A7M2X0M9"/>
<dbReference type="PANTHER" id="PTHR33546">
    <property type="entry name" value="LARGE, MULTIFUNCTIONAL SECRETED PROTEIN-RELATED"/>
    <property type="match status" value="1"/>
</dbReference>
<dbReference type="EMBL" id="CP063458">
    <property type="protein sequence ID" value="QOV91243.1"/>
    <property type="molecule type" value="Genomic_DNA"/>
</dbReference>
<protein>
    <submittedName>
        <fullName evidence="3">DUF1080 domain-containing protein</fullName>
    </submittedName>
</protein>
<dbReference type="InterPro" id="IPR010496">
    <property type="entry name" value="AL/BT2_dom"/>
</dbReference>
<name>A0A7M2X0M9_9BACT</name>
<evidence type="ECO:0000259" key="2">
    <source>
        <dbReference type="Pfam" id="PF06439"/>
    </source>
</evidence>
<dbReference type="PANTHER" id="PTHR33546:SF1">
    <property type="entry name" value="LARGE, MULTIFUNCTIONAL SECRETED PROTEIN"/>
    <property type="match status" value="1"/>
</dbReference>
<evidence type="ECO:0000256" key="1">
    <source>
        <dbReference type="SAM" id="SignalP"/>
    </source>
</evidence>
<dbReference type="Gene3D" id="2.60.120.560">
    <property type="entry name" value="Exo-inulinase, domain 1"/>
    <property type="match status" value="1"/>
</dbReference>
<sequence length="339" mass="36358">MLKRAILAAVAMCFPFGGTLSSVIAADAPKDVIQKNTFLEPSQATKDFAVQGEYIATATIGGKATKVAAQIASTGGGEFVGAFYLGGLPGAGWDGVSRFEITGKADSAEMKRVVFAPTDPKGFSAVWADGKLSAKGTDVAIESMEKTERKSTTLGAKAPSGAIVLFDGTDAEAWEGGHIDDRKLLAAGAKTRKKFQSFTLHGEFLLPFKPYGRDQDRGNSGFYLQERYEVQVLDTFSQKPVFNGTGALYRQSPPDLNMCLPPLQWQTYDIDFTAPVFEGGKKVKNAVITVKLNGVTVHDKREITAKTGAGKPEGAEPGPILLQGHGNPVFYRNIWIVEK</sequence>
<dbReference type="KEGG" id="hbs:IPV69_07760"/>
<evidence type="ECO:0000313" key="4">
    <source>
        <dbReference type="Proteomes" id="UP000593765"/>
    </source>
</evidence>
<keyword evidence="4" id="KW-1185">Reference proteome</keyword>
<feature type="domain" description="3-keto-alpha-glucoside-1,2-lyase/3-keto-2-hydroxy-glucal hydratase" evidence="2">
    <location>
        <begin position="161"/>
        <end position="336"/>
    </location>
</feature>